<comment type="caution">
    <text evidence="1">The sequence shown here is derived from an EMBL/GenBank/DDBJ whole genome shotgun (WGS) entry which is preliminary data.</text>
</comment>
<dbReference type="EMBL" id="JACIJI010000009">
    <property type="protein sequence ID" value="MBB5720121.1"/>
    <property type="molecule type" value="Genomic_DNA"/>
</dbReference>
<keyword evidence="2" id="KW-1185">Reference proteome</keyword>
<evidence type="ECO:0000313" key="1">
    <source>
        <dbReference type="EMBL" id="MBB5720121.1"/>
    </source>
</evidence>
<dbReference type="RefSeq" id="WP_184005686.1">
    <property type="nucleotide sequence ID" value="NZ_BAABIF010000007.1"/>
</dbReference>
<dbReference type="Proteomes" id="UP000554342">
    <property type="component" value="Unassembled WGS sequence"/>
</dbReference>
<name>A0A840Z1V9_9SPHN</name>
<dbReference type="AlphaFoldDB" id="A0A840Z1V9"/>
<gene>
    <name evidence="1" type="ORF">FHR23_003083</name>
</gene>
<accession>A0A840Z1V9</accession>
<evidence type="ECO:0000313" key="2">
    <source>
        <dbReference type="Proteomes" id="UP000554342"/>
    </source>
</evidence>
<protein>
    <recommendedName>
        <fullName evidence="3">Anti-bacteriophage protein A/HamA C-terminal domain-containing protein</fullName>
    </recommendedName>
</protein>
<sequence length="282" mass="31084">MASAQFPLTTSPCPIDIDCTGERWVVNNVVELSRHIAIIAMGQAAQAAHILQELSPAAPAFTTSELRAEAKVRLTVQEEKQSPRIGYPRWQRDGFIFEAISWIAARQVYGAGCFMKDPHISATAQGLDGLMLELSTDKSDVQRTTVFEDKCSDDPIGTFQYKVIPAFQDRHDNKRSAEIVSVATVLLRMAGISEGDAAKLAAAVTDRGRRRYRAAMAVTDASDSQHARTEIFANYAKIKDVTQGQRIGACFVVPPELRDWFERLAQEAVSYIDSFEGEVGDV</sequence>
<evidence type="ECO:0008006" key="3">
    <source>
        <dbReference type="Google" id="ProtNLM"/>
    </source>
</evidence>
<organism evidence="1 2">
    <name type="scientific">Stakelama sediminis</name>
    <dbReference type="NCBI Taxonomy" id="463200"/>
    <lineage>
        <taxon>Bacteria</taxon>
        <taxon>Pseudomonadati</taxon>
        <taxon>Pseudomonadota</taxon>
        <taxon>Alphaproteobacteria</taxon>
        <taxon>Sphingomonadales</taxon>
        <taxon>Sphingomonadaceae</taxon>
        <taxon>Stakelama</taxon>
    </lineage>
</organism>
<reference evidence="1 2" key="1">
    <citation type="submission" date="2020-08" db="EMBL/GenBank/DDBJ databases">
        <title>Genomic Encyclopedia of Type Strains, Phase IV (KMG-IV): sequencing the most valuable type-strain genomes for metagenomic binning, comparative biology and taxonomic classification.</title>
        <authorList>
            <person name="Goeker M."/>
        </authorList>
    </citation>
    <scope>NUCLEOTIDE SEQUENCE [LARGE SCALE GENOMIC DNA]</scope>
    <source>
        <strain evidence="1 2">DSM 27203</strain>
    </source>
</reference>
<proteinExistence type="predicted"/>